<dbReference type="SMART" id="SM00320">
    <property type="entry name" value="WD40"/>
    <property type="match status" value="4"/>
</dbReference>
<name>A0A4T0X315_9ASCO</name>
<evidence type="ECO:0000313" key="10">
    <source>
        <dbReference type="Proteomes" id="UP000307173"/>
    </source>
</evidence>
<gene>
    <name evidence="9" type="ORF">CANINC_002387</name>
</gene>
<dbReference type="SUPFAM" id="SSF50978">
    <property type="entry name" value="WD40 repeat-like"/>
    <property type="match status" value="1"/>
</dbReference>
<dbReference type="Gene3D" id="2.130.10.10">
    <property type="entry name" value="YVTN repeat-like/Quinoprotein amine dehydrogenase"/>
    <property type="match status" value="2"/>
</dbReference>
<protein>
    <recommendedName>
        <fullName evidence="6 7">Pre-rRNA-processing protein IPI3</fullName>
    </recommendedName>
</protein>
<dbReference type="GO" id="GO:0120330">
    <property type="term" value="C:rixosome complex"/>
    <property type="evidence" value="ECO:0007669"/>
    <property type="project" value="UniProtKB-UniRule"/>
</dbReference>
<evidence type="ECO:0000256" key="6">
    <source>
        <dbReference type="ARBA" id="ARBA00026229"/>
    </source>
</evidence>
<evidence type="ECO:0000256" key="2">
    <source>
        <dbReference type="ARBA" id="ARBA00010143"/>
    </source>
</evidence>
<evidence type="ECO:0000256" key="4">
    <source>
        <dbReference type="ARBA" id="ARBA00022574"/>
    </source>
</evidence>
<keyword evidence="8" id="KW-0175">Coiled coil</keyword>
<dbReference type="STRING" id="52247.A0A4T0X315"/>
<sequence length="481" mass="53403">MDELIYYNAKGNPQDKKHLTAFSYLASLHTSKTYHQYRISPSSPNASVNLSLGYGSHLLVSLPEKPMLHVYLYGKESPEQFIPLPEIMTSLTTYSVDGKPSLLLGGSGSGRLYVWCINSGLLLCVKQAHYQPLTHIATTSGFIATGSKDSRVVIHTINSLFMNNGDENNNDKPFAVITDHTLSISSLAFTDGLNNDLKLISSSLDSTVRIYSITLTNTANLITTLVSNHPITSLTHDPAFRTLYLGLSNGHIRCVPLYKANPKTKVLEAVGGLGRIVTLKPDLEYMDTIVCHSEHHKSETVAVTQLKASFDGTLLVSGDDKGCVFVIDIKTQQIRKKLKELVGEISNIELWTINPEDLRFENKGVDKNLLRTIPVLKRSIAEEKDLLNHTLTMQLKGNSKNSPFHLQKFLNDVQEEEVAFANFSGVDSRIATNNNNGYSINIDKNVINNLKQEISEKEAAYNSLKIKYDELLAEYTNSVNK</sequence>
<dbReference type="Proteomes" id="UP000307173">
    <property type="component" value="Unassembled WGS sequence"/>
</dbReference>
<comment type="subcellular location">
    <subcellularLocation>
        <location evidence="7">Nucleus</location>
    </subcellularLocation>
</comment>
<dbReference type="InterPro" id="IPR045227">
    <property type="entry name" value="WDR18/Ipi3/RID3"/>
</dbReference>
<accession>A0A4T0X315</accession>
<keyword evidence="7" id="KW-0698">rRNA processing</keyword>
<evidence type="ECO:0000313" key="9">
    <source>
        <dbReference type="EMBL" id="TID28631.1"/>
    </source>
</evidence>
<dbReference type="GO" id="GO:0005656">
    <property type="term" value="C:nuclear pre-replicative complex"/>
    <property type="evidence" value="ECO:0007669"/>
    <property type="project" value="TreeGrafter"/>
</dbReference>
<comment type="subunit">
    <text evidence="3 7">Component of the RIX1 complex, composed of IPI1, RIX1/IPI2 and IPI3 in a 1:2:2 stoichiometry. The complex interacts (via RIX1) with MDN1 (via its hexameric AAA ATPase ring) and the pre-60S ribosome particles.</text>
</comment>
<dbReference type="GO" id="GO:0006364">
    <property type="term" value="P:rRNA processing"/>
    <property type="evidence" value="ECO:0007669"/>
    <property type="project" value="UniProtKB-UniRule"/>
</dbReference>
<evidence type="ECO:0000256" key="3">
    <source>
        <dbReference type="ARBA" id="ARBA00011141"/>
    </source>
</evidence>
<dbReference type="PANTHER" id="PTHR18763:SF0">
    <property type="entry name" value="WD REPEAT-CONTAINING PROTEIN 18"/>
    <property type="match status" value="1"/>
</dbReference>
<dbReference type="GO" id="GO:0006261">
    <property type="term" value="P:DNA-templated DNA replication"/>
    <property type="evidence" value="ECO:0007669"/>
    <property type="project" value="TreeGrafter"/>
</dbReference>
<comment type="function">
    <text evidence="1 7">Component of the RIX1 complex required for processing of ITS2 sequences from 35S pre-rRNA.</text>
</comment>
<organism evidence="9 10">
    <name type="scientific">Pichia inconspicua</name>
    <dbReference type="NCBI Taxonomy" id="52247"/>
    <lineage>
        <taxon>Eukaryota</taxon>
        <taxon>Fungi</taxon>
        <taxon>Dikarya</taxon>
        <taxon>Ascomycota</taxon>
        <taxon>Saccharomycotina</taxon>
        <taxon>Pichiomycetes</taxon>
        <taxon>Pichiales</taxon>
        <taxon>Pichiaceae</taxon>
        <taxon>Pichia</taxon>
    </lineage>
</organism>
<dbReference type="OrthoDB" id="756370at2759"/>
<dbReference type="EMBL" id="SELW01000384">
    <property type="protein sequence ID" value="TID28631.1"/>
    <property type="molecule type" value="Genomic_DNA"/>
</dbReference>
<dbReference type="InterPro" id="IPR036322">
    <property type="entry name" value="WD40_repeat_dom_sf"/>
</dbReference>
<dbReference type="PANTHER" id="PTHR18763">
    <property type="entry name" value="WD-REPEAT PROTEIN 18"/>
    <property type="match status" value="1"/>
</dbReference>
<comment type="similarity">
    <text evidence="2 7">Belongs to the WD repeat IPI3/WDR18 family.</text>
</comment>
<dbReference type="Pfam" id="PF00400">
    <property type="entry name" value="WD40"/>
    <property type="match status" value="2"/>
</dbReference>
<evidence type="ECO:0000256" key="5">
    <source>
        <dbReference type="ARBA" id="ARBA00022737"/>
    </source>
</evidence>
<reference evidence="9 10" key="1">
    <citation type="journal article" date="2019" name="Front. Genet.">
        <title>Whole-Genome Sequencing of the Opportunistic Yeast Pathogen Candida inconspicua Uncovers Its Hybrid Origin.</title>
        <authorList>
            <person name="Mixao V."/>
            <person name="Hansen A.P."/>
            <person name="Saus E."/>
            <person name="Boekhout T."/>
            <person name="Lass-Florl C."/>
            <person name="Gabaldon T."/>
        </authorList>
    </citation>
    <scope>NUCLEOTIDE SEQUENCE [LARGE SCALE GENOMIC DNA]</scope>
    <source>
        <strain evidence="9 10">CBS 180</strain>
    </source>
</reference>
<keyword evidence="5" id="KW-0677">Repeat</keyword>
<dbReference type="AlphaFoldDB" id="A0A4T0X315"/>
<evidence type="ECO:0000256" key="7">
    <source>
        <dbReference type="RuleBase" id="RU369067"/>
    </source>
</evidence>
<evidence type="ECO:0000256" key="8">
    <source>
        <dbReference type="SAM" id="Coils"/>
    </source>
</evidence>
<proteinExistence type="inferred from homology"/>
<dbReference type="InterPro" id="IPR015943">
    <property type="entry name" value="WD40/YVTN_repeat-like_dom_sf"/>
</dbReference>
<keyword evidence="10" id="KW-1185">Reference proteome</keyword>
<keyword evidence="7" id="KW-0539">Nucleus</keyword>
<feature type="coiled-coil region" evidence="8">
    <location>
        <begin position="440"/>
        <end position="474"/>
    </location>
</feature>
<comment type="caution">
    <text evidence="9">The sequence shown here is derived from an EMBL/GenBank/DDBJ whole genome shotgun (WGS) entry which is preliminary data.</text>
</comment>
<keyword evidence="4 7" id="KW-0853">WD repeat</keyword>
<dbReference type="InterPro" id="IPR001680">
    <property type="entry name" value="WD40_rpt"/>
</dbReference>
<evidence type="ECO:0000256" key="1">
    <source>
        <dbReference type="ARBA" id="ARBA00002355"/>
    </source>
</evidence>